<evidence type="ECO:0000313" key="1">
    <source>
        <dbReference type="EMBL" id="KAL0960338.1"/>
    </source>
</evidence>
<protein>
    <submittedName>
        <fullName evidence="1">Uncharacterized protein</fullName>
    </submittedName>
</protein>
<reference evidence="2" key="1">
    <citation type="submission" date="2024-06" db="EMBL/GenBank/DDBJ databases">
        <title>Multi-omics analyses provide insights into the biosynthesis of the anticancer antibiotic pleurotin in Hohenbuehelia grisea.</title>
        <authorList>
            <person name="Weaver J.A."/>
            <person name="Alberti F."/>
        </authorList>
    </citation>
    <scope>NUCLEOTIDE SEQUENCE [LARGE SCALE GENOMIC DNA]</scope>
    <source>
        <strain evidence="2">T-177</strain>
    </source>
</reference>
<proteinExistence type="predicted"/>
<keyword evidence="2" id="KW-1185">Reference proteome</keyword>
<sequence>MRRTLQNPTWLIITSIRIRMLGMGLRGWLGFEKVTKTVVAEAAVTTTLYRQDHPFVGQVAEVAVEDTKGEALKVTKNTWECTEGPGKSRFLHLSAVQENHFEDGKAAFNIDVREYQQYHCQE</sequence>
<name>A0ABR3JYF3_9AGAR</name>
<accession>A0ABR3JYF3</accession>
<evidence type="ECO:0000313" key="2">
    <source>
        <dbReference type="Proteomes" id="UP001556367"/>
    </source>
</evidence>
<organism evidence="1 2">
    <name type="scientific">Hohenbuehelia grisea</name>
    <dbReference type="NCBI Taxonomy" id="104357"/>
    <lineage>
        <taxon>Eukaryota</taxon>
        <taxon>Fungi</taxon>
        <taxon>Dikarya</taxon>
        <taxon>Basidiomycota</taxon>
        <taxon>Agaricomycotina</taxon>
        <taxon>Agaricomycetes</taxon>
        <taxon>Agaricomycetidae</taxon>
        <taxon>Agaricales</taxon>
        <taxon>Pleurotineae</taxon>
        <taxon>Pleurotaceae</taxon>
        <taxon>Hohenbuehelia</taxon>
    </lineage>
</organism>
<dbReference type="EMBL" id="JASNQZ010000002">
    <property type="protein sequence ID" value="KAL0960338.1"/>
    <property type="molecule type" value="Genomic_DNA"/>
</dbReference>
<dbReference type="Proteomes" id="UP001556367">
    <property type="component" value="Unassembled WGS sequence"/>
</dbReference>
<gene>
    <name evidence="1" type="ORF">HGRIS_011962</name>
</gene>
<comment type="caution">
    <text evidence="1">The sequence shown here is derived from an EMBL/GenBank/DDBJ whole genome shotgun (WGS) entry which is preliminary data.</text>
</comment>